<evidence type="ECO:0008006" key="4">
    <source>
        <dbReference type="Google" id="ProtNLM"/>
    </source>
</evidence>
<accession>A0A8S3TH75</accession>
<reference evidence="2" key="1">
    <citation type="submission" date="2021-03" db="EMBL/GenBank/DDBJ databases">
        <authorList>
            <person name="Bekaert M."/>
        </authorList>
    </citation>
    <scope>NUCLEOTIDE SEQUENCE</scope>
</reference>
<sequence>MFEAWRLRTSVYFSNLQNRKQKPPTISTTVYGGGKRERTSLIPEETAEELLVVDLAAEQNIPVRINMPGNEEVNIVQSIPVQPNKFSGNIKSDNWVRQFIRWKNLQKISDEQACYALPFYLEGAAKTWFEGLAEPIQTNFDQLTNALKDRFKNTYEDDDILLAQLPTEKAVEFLDRLQIKANNQNIPEHLLLRIAKKGFQASLKSIIVQRDPKTIDELRTAAIIAEKCHQEKENEKTQVSAISNENFQFLQDTINVLTKKVENLDVQGENKRQQPNNNFGNSYQNWDNQGNSMNSQQNWVPRQSRNWGQQNRSRGQQSRNWGQQSRNFDRKPFQSNSGQQTQYSGQNKASCTICGMYKCSGNPDNCFARDKQCDQCKKIGHFAKMCRSIYNKYGERIRY</sequence>
<name>A0A8S3TH75_MYTED</name>
<protein>
    <recommendedName>
        <fullName evidence="4">CCHC-type domain-containing protein</fullName>
    </recommendedName>
</protein>
<evidence type="ECO:0000313" key="2">
    <source>
        <dbReference type="EMBL" id="CAG2230964.1"/>
    </source>
</evidence>
<feature type="compositionally biased region" description="Low complexity" evidence="1">
    <location>
        <begin position="305"/>
        <end position="321"/>
    </location>
</feature>
<feature type="region of interest" description="Disordered" evidence="1">
    <location>
        <begin position="267"/>
        <end position="344"/>
    </location>
</feature>
<dbReference type="AlphaFoldDB" id="A0A8S3TH75"/>
<dbReference type="EMBL" id="CAJPWZ010002127">
    <property type="protein sequence ID" value="CAG2230964.1"/>
    <property type="molecule type" value="Genomic_DNA"/>
</dbReference>
<feature type="compositionally biased region" description="Polar residues" evidence="1">
    <location>
        <begin position="273"/>
        <end position="304"/>
    </location>
</feature>
<evidence type="ECO:0000256" key="1">
    <source>
        <dbReference type="SAM" id="MobiDB-lite"/>
    </source>
</evidence>
<dbReference type="PANTHER" id="PTHR33223:SF6">
    <property type="entry name" value="CCHC-TYPE DOMAIN-CONTAINING PROTEIN"/>
    <property type="match status" value="1"/>
</dbReference>
<keyword evidence="3" id="KW-1185">Reference proteome</keyword>
<feature type="compositionally biased region" description="Polar residues" evidence="1">
    <location>
        <begin position="333"/>
        <end position="344"/>
    </location>
</feature>
<comment type="caution">
    <text evidence="2">The sequence shown here is derived from an EMBL/GenBank/DDBJ whole genome shotgun (WGS) entry which is preliminary data.</text>
</comment>
<dbReference type="Proteomes" id="UP000683360">
    <property type="component" value="Unassembled WGS sequence"/>
</dbReference>
<organism evidence="2 3">
    <name type="scientific">Mytilus edulis</name>
    <name type="common">Blue mussel</name>
    <dbReference type="NCBI Taxonomy" id="6550"/>
    <lineage>
        <taxon>Eukaryota</taxon>
        <taxon>Metazoa</taxon>
        <taxon>Spiralia</taxon>
        <taxon>Lophotrochozoa</taxon>
        <taxon>Mollusca</taxon>
        <taxon>Bivalvia</taxon>
        <taxon>Autobranchia</taxon>
        <taxon>Pteriomorphia</taxon>
        <taxon>Mytilida</taxon>
        <taxon>Mytiloidea</taxon>
        <taxon>Mytilidae</taxon>
        <taxon>Mytilinae</taxon>
        <taxon>Mytilus</taxon>
    </lineage>
</organism>
<gene>
    <name evidence="2" type="ORF">MEDL_43777</name>
</gene>
<evidence type="ECO:0000313" key="3">
    <source>
        <dbReference type="Proteomes" id="UP000683360"/>
    </source>
</evidence>
<dbReference type="PANTHER" id="PTHR33223">
    <property type="entry name" value="CCHC-TYPE DOMAIN-CONTAINING PROTEIN"/>
    <property type="match status" value="1"/>
</dbReference>
<dbReference type="OrthoDB" id="6140065at2759"/>
<proteinExistence type="predicted"/>